<evidence type="ECO:0000313" key="2">
    <source>
        <dbReference type="Proteomes" id="UP000192656"/>
    </source>
</evidence>
<keyword evidence="2" id="KW-1185">Reference proteome</keyword>
<dbReference type="RefSeq" id="WP_084408588.1">
    <property type="nucleotide sequence ID" value="NZ_FWXR01000002.1"/>
</dbReference>
<dbReference type="Gene3D" id="3.40.50.300">
    <property type="entry name" value="P-loop containing nucleotide triphosphate hydrolases"/>
    <property type="match status" value="1"/>
</dbReference>
<reference evidence="1 2" key="1">
    <citation type="submission" date="2017-04" db="EMBL/GenBank/DDBJ databases">
        <authorList>
            <person name="Afonso C.L."/>
            <person name="Miller P.J."/>
            <person name="Scott M.A."/>
            <person name="Spackman E."/>
            <person name="Goraichik I."/>
            <person name="Dimitrov K.M."/>
            <person name="Suarez D.L."/>
            <person name="Swayne D.E."/>
        </authorList>
    </citation>
    <scope>NUCLEOTIDE SEQUENCE [LARGE SCALE GENOMIC DNA]</scope>
    <source>
        <strain evidence="1 2">CGMCC 1.10972</strain>
    </source>
</reference>
<dbReference type="InterPro" id="IPR027417">
    <property type="entry name" value="P-loop_NTPase"/>
</dbReference>
<organism evidence="1 2">
    <name type="scientific">Fulvimarina manganoxydans</name>
    <dbReference type="NCBI Taxonomy" id="937218"/>
    <lineage>
        <taxon>Bacteria</taxon>
        <taxon>Pseudomonadati</taxon>
        <taxon>Pseudomonadota</taxon>
        <taxon>Alphaproteobacteria</taxon>
        <taxon>Hyphomicrobiales</taxon>
        <taxon>Aurantimonadaceae</taxon>
        <taxon>Fulvimarina</taxon>
    </lineage>
</organism>
<accession>A0A1W1Z3F6</accession>
<evidence type="ECO:0008006" key="3">
    <source>
        <dbReference type="Google" id="ProtNLM"/>
    </source>
</evidence>
<dbReference type="OrthoDB" id="9763659at2"/>
<dbReference type="Proteomes" id="UP000192656">
    <property type="component" value="Unassembled WGS sequence"/>
</dbReference>
<proteinExistence type="predicted"/>
<sequence length="220" mass="23766">MDDQRDGLTLLERAQLRKVEAEAALLELQIKKEGGDLIDLTEAENLLRPCGDNDGNKCSLADFLNPKRTPAYPAAEEALFDLGVRMIIITGDAGTGKSTLMMHLSRLAALSGPAVCLYPTMSAANAAEKLAGQFHGATFDVSGAPIARPCKTIFIEDWTTQAQDSTEGDLVDLCMKRVDSYCGGKVVVIANERFQFSCLRLIKPVCTRIISMPSGHVASF</sequence>
<gene>
    <name evidence="1" type="ORF">SAMN06297251_102126</name>
</gene>
<dbReference type="STRING" id="937218.SAMN06297251_102126"/>
<name>A0A1W1Z3F6_9HYPH</name>
<dbReference type="EMBL" id="FWXR01000002">
    <property type="protein sequence ID" value="SMC42916.1"/>
    <property type="molecule type" value="Genomic_DNA"/>
</dbReference>
<dbReference type="SUPFAM" id="SSF52540">
    <property type="entry name" value="P-loop containing nucleoside triphosphate hydrolases"/>
    <property type="match status" value="1"/>
</dbReference>
<protein>
    <recommendedName>
        <fullName evidence="3">AAA domain-containing protein</fullName>
    </recommendedName>
</protein>
<evidence type="ECO:0000313" key="1">
    <source>
        <dbReference type="EMBL" id="SMC42916.1"/>
    </source>
</evidence>
<dbReference type="AlphaFoldDB" id="A0A1W1Z3F6"/>